<dbReference type="Pfam" id="PF20149">
    <property type="entry name" value="DUF6532"/>
    <property type="match status" value="1"/>
</dbReference>
<proteinExistence type="predicted"/>
<evidence type="ECO:0000259" key="2">
    <source>
        <dbReference type="Pfam" id="PF20149"/>
    </source>
</evidence>
<dbReference type="RefSeq" id="XP_041162028.1">
    <property type="nucleotide sequence ID" value="XM_041299967.1"/>
</dbReference>
<name>A0A9P7AXM1_9AGAM</name>
<reference evidence="3" key="1">
    <citation type="journal article" date="2020" name="New Phytol.">
        <title>Comparative genomics reveals dynamic genome evolution in host specialist ectomycorrhizal fungi.</title>
        <authorList>
            <person name="Lofgren L.A."/>
            <person name="Nguyen N.H."/>
            <person name="Vilgalys R."/>
            <person name="Ruytinx J."/>
            <person name="Liao H.L."/>
            <person name="Branco S."/>
            <person name="Kuo A."/>
            <person name="LaButti K."/>
            <person name="Lipzen A."/>
            <person name="Andreopoulos W."/>
            <person name="Pangilinan J."/>
            <person name="Riley R."/>
            <person name="Hundley H."/>
            <person name="Na H."/>
            <person name="Barry K."/>
            <person name="Grigoriev I.V."/>
            <person name="Stajich J.E."/>
            <person name="Kennedy P.G."/>
        </authorList>
    </citation>
    <scope>NUCLEOTIDE SEQUENCE</scope>
    <source>
        <strain evidence="3">S12</strain>
    </source>
</reference>
<evidence type="ECO:0000256" key="1">
    <source>
        <dbReference type="SAM" id="MobiDB-lite"/>
    </source>
</evidence>
<dbReference type="InterPro" id="IPR045341">
    <property type="entry name" value="DUF6532"/>
</dbReference>
<evidence type="ECO:0000313" key="4">
    <source>
        <dbReference type="Proteomes" id="UP000719766"/>
    </source>
</evidence>
<accession>A0A9P7AXM1</accession>
<gene>
    <name evidence="3" type="ORF">HD556DRAFT_1306867</name>
</gene>
<evidence type="ECO:0000313" key="3">
    <source>
        <dbReference type="EMBL" id="KAG1796671.1"/>
    </source>
</evidence>
<keyword evidence="4" id="KW-1185">Reference proteome</keyword>
<feature type="region of interest" description="Disordered" evidence="1">
    <location>
        <begin position="1"/>
        <end position="54"/>
    </location>
</feature>
<protein>
    <recommendedName>
        <fullName evidence="2">DUF6532 domain-containing protein</fullName>
    </recommendedName>
</protein>
<dbReference type="AlphaFoldDB" id="A0A9P7AXM1"/>
<feature type="compositionally biased region" description="Polar residues" evidence="1">
    <location>
        <begin position="10"/>
        <end position="22"/>
    </location>
</feature>
<feature type="region of interest" description="Disordered" evidence="1">
    <location>
        <begin position="217"/>
        <end position="278"/>
    </location>
</feature>
<feature type="domain" description="DUF6532" evidence="2">
    <location>
        <begin position="330"/>
        <end position="465"/>
    </location>
</feature>
<organism evidence="3 4">
    <name type="scientific">Suillus plorans</name>
    <dbReference type="NCBI Taxonomy" id="116603"/>
    <lineage>
        <taxon>Eukaryota</taxon>
        <taxon>Fungi</taxon>
        <taxon>Dikarya</taxon>
        <taxon>Basidiomycota</taxon>
        <taxon>Agaricomycotina</taxon>
        <taxon>Agaricomycetes</taxon>
        <taxon>Agaricomycetidae</taxon>
        <taxon>Boletales</taxon>
        <taxon>Suillineae</taxon>
        <taxon>Suillaceae</taxon>
        <taxon>Suillus</taxon>
    </lineage>
</organism>
<dbReference type="GeneID" id="64593731"/>
<comment type="caution">
    <text evidence="3">The sequence shown here is derived from an EMBL/GenBank/DDBJ whole genome shotgun (WGS) entry which is preliminary data.</text>
</comment>
<sequence>MPAKRARGKTTISKPTRGSGLNPSHVPADSQMHLSDEQPHEPMPNAFNPHEGLNSYAQAGYAPFTPAHDVIDTYAGPSNAYAGPSSAQAGYAPFTPAHDVIDTHAGPSNAYAGPSSAQAGYAPFTPAHDVIDTHAGPSNAYAGPSSAQAGYAPFTPAHDVIDTYAGPSNAYASPSSAQADYAPFTPAHDVIDTYAGPSNTYEDYDSYSSRHLNNLSHFNSMQAPNPHHIQLPQSFDDEDEPTEPQRRPLPITTGEISQSHVIHTAGPARSSNTRRRTRKLPATPYVAHETVVSATTQAAAGLAEAPDSNRHFQLTGPMREQIFNRSKELVVGIVFTEDAMASSPADKKRIVKSVIRNATPKIPGLHGTPRWDNQKKDLTKIWRAVLVMRTELTTLTREGVVLAYKLFPPQGSLISPEAFRIEHVRHLIQENKFMHEYSFNADGTLKIHSKFKNPFILHLVTRLVWNMRFRLDTLLVSPRRELHYAMGAAGTFTKRILLEQGHATLTASKVSSDSNSSTFQMLCSDMDSLTDEEKAELDGWKDHMVICGISQQRVGNELSDFDLSPADLERDSDADA</sequence>
<dbReference type="OrthoDB" id="2630540at2759"/>
<dbReference type="Proteomes" id="UP000719766">
    <property type="component" value="Unassembled WGS sequence"/>
</dbReference>
<dbReference type="EMBL" id="JABBWE010000018">
    <property type="protein sequence ID" value="KAG1796671.1"/>
    <property type="molecule type" value="Genomic_DNA"/>
</dbReference>